<dbReference type="EMBL" id="NDHI03003457">
    <property type="protein sequence ID" value="PNJ44710.1"/>
    <property type="molecule type" value="Genomic_DNA"/>
</dbReference>
<reference evidence="2" key="1">
    <citation type="submission" date="2017-12" db="EMBL/GenBank/DDBJ databases">
        <title>High-resolution comparative analysis of great ape genomes.</title>
        <authorList>
            <person name="Pollen A."/>
            <person name="Hastie A."/>
            <person name="Hormozdiari F."/>
            <person name="Dougherty M."/>
            <person name="Liu R."/>
            <person name="Chaisson M."/>
            <person name="Hoppe E."/>
            <person name="Hill C."/>
            <person name="Pang A."/>
            <person name="Hillier L."/>
            <person name="Baker C."/>
            <person name="Armstrong J."/>
            <person name="Shendure J."/>
            <person name="Paten B."/>
            <person name="Wilson R."/>
            <person name="Chao H."/>
            <person name="Schneider V."/>
            <person name="Ventura M."/>
            <person name="Kronenberg Z."/>
            <person name="Murali S."/>
            <person name="Gordon D."/>
            <person name="Cantsilieris S."/>
            <person name="Munson K."/>
            <person name="Nelson B."/>
            <person name="Raja A."/>
            <person name="Underwood J."/>
            <person name="Diekhans M."/>
            <person name="Fiddes I."/>
            <person name="Haussler D."/>
            <person name="Eichler E."/>
        </authorList>
    </citation>
    <scope>NUCLEOTIDE SEQUENCE [LARGE SCALE GENOMIC DNA]</scope>
    <source>
        <strain evidence="2">Susie</strain>
    </source>
</reference>
<proteinExistence type="predicted"/>
<feature type="compositionally biased region" description="Polar residues" evidence="1">
    <location>
        <begin position="40"/>
        <end position="54"/>
    </location>
</feature>
<feature type="region of interest" description="Disordered" evidence="1">
    <location>
        <begin position="1"/>
        <end position="54"/>
    </location>
</feature>
<feature type="compositionally biased region" description="Low complexity" evidence="1">
    <location>
        <begin position="1"/>
        <end position="25"/>
    </location>
</feature>
<evidence type="ECO:0000256" key="1">
    <source>
        <dbReference type="SAM" id="MobiDB-lite"/>
    </source>
</evidence>
<dbReference type="AlphaFoldDB" id="A0A2J8UHH8"/>
<accession>A0A2J8UHH8</accession>
<comment type="caution">
    <text evidence="2">The sequence shown here is derived from an EMBL/GenBank/DDBJ whole genome shotgun (WGS) entry which is preliminary data.</text>
</comment>
<protein>
    <submittedName>
        <fullName evidence="2">GPR182 isoform 2</fullName>
    </submittedName>
</protein>
<gene>
    <name evidence="2" type="ORF">CR201_G0027782</name>
</gene>
<evidence type="ECO:0000313" key="2">
    <source>
        <dbReference type="EMBL" id="PNJ44710.1"/>
    </source>
</evidence>
<sequence>SSSSCSTQHSIIITKGDSQPAAAAPHPQPSLSFQAPHLLPNTSSISPTQPLTPS</sequence>
<feature type="non-terminal residue" evidence="2">
    <location>
        <position position="1"/>
    </location>
</feature>
<name>A0A2J8UHH8_PONAB</name>
<organism evidence="2">
    <name type="scientific">Pongo abelii</name>
    <name type="common">Sumatran orangutan</name>
    <name type="synonym">Pongo pygmaeus abelii</name>
    <dbReference type="NCBI Taxonomy" id="9601"/>
    <lineage>
        <taxon>Eukaryota</taxon>
        <taxon>Metazoa</taxon>
        <taxon>Chordata</taxon>
        <taxon>Craniata</taxon>
        <taxon>Vertebrata</taxon>
        <taxon>Euteleostomi</taxon>
        <taxon>Mammalia</taxon>
        <taxon>Eutheria</taxon>
        <taxon>Euarchontoglires</taxon>
        <taxon>Primates</taxon>
        <taxon>Haplorrhini</taxon>
        <taxon>Catarrhini</taxon>
        <taxon>Hominidae</taxon>
        <taxon>Pongo</taxon>
    </lineage>
</organism>